<dbReference type="Gene3D" id="3.60.15.10">
    <property type="entry name" value="Ribonuclease Z/Hydroxyacylglutathione hydrolase-like"/>
    <property type="match status" value="1"/>
</dbReference>
<dbReference type="Pfam" id="PF00753">
    <property type="entry name" value="Lactamase_B"/>
    <property type="match status" value="1"/>
</dbReference>
<dbReference type="VEuPathDB" id="FungiDB:BO71DRAFT_378753"/>
<evidence type="ECO:0000256" key="3">
    <source>
        <dbReference type="ARBA" id="ARBA00022801"/>
    </source>
</evidence>
<protein>
    <submittedName>
        <fullName evidence="6">Metallo-hydrolase/oxidoreductase</fullName>
    </submittedName>
</protein>
<dbReference type="InterPro" id="IPR051013">
    <property type="entry name" value="MBL_superfamily_lactonases"/>
</dbReference>
<dbReference type="SUPFAM" id="SSF56281">
    <property type="entry name" value="Metallo-hydrolase/oxidoreductase"/>
    <property type="match status" value="1"/>
</dbReference>
<comment type="similarity">
    <text evidence="1">Belongs to the metallo-beta-lactamase superfamily.</text>
</comment>
<evidence type="ECO:0000256" key="1">
    <source>
        <dbReference type="ARBA" id="ARBA00007749"/>
    </source>
</evidence>
<dbReference type="OrthoDB" id="10250730at2759"/>
<feature type="domain" description="Metallo-beta-lactamase" evidence="5">
    <location>
        <begin position="55"/>
        <end position="274"/>
    </location>
</feature>
<organism evidence="6 7">
    <name type="scientific">Aspergillus ellipticus CBS 707.79</name>
    <dbReference type="NCBI Taxonomy" id="1448320"/>
    <lineage>
        <taxon>Eukaryota</taxon>
        <taxon>Fungi</taxon>
        <taxon>Dikarya</taxon>
        <taxon>Ascomycota</taxon>
        <taxon>Pezizomycotina</taxon>
        <taxon>Eurotiomycetes</taxon>
        <taxon>Eurotiomycetidae</taxon>
        <taxon>Eurotiales</taxon>
        <taxon>Aspergillaceae</taxon>
        <taxon>Aspergillus</taxon>
        <taxon>Aspergillus subgen. Circumdati</taxon>
    </lineage>
</organism>
<gene>
    <name evidence="6" type="ORF">BO71DRAFT_378753</name>
</gene>
<dbReference type="STRING" id="1448320.A0A319DL97"/>
<dbReference type="InterPro" id="IPR036866">
    <property type="entry name" value="RibonucZ/Hydroxyglut_hydro"/>
</dbReference>
<evidence type="ECO:0000256" key="2">
    <source>
        <dbReference type="ARBA" id="ARBA00022723"/>
    </source>
</evidence>
<name>A0A319DL97_9EURO</name>
<dbReference type="GO" id="GO:0046872">
    <property type="term" value="F:metal ion binding"/>
    <property type="evidence" value="ECO:0007669"/>
    <property type="project" value="UniProtKB-KW"/>
</dbReference>
<keyword evidence="3 6" id="KW-0378">Hydrolase</keyword>
<dbReference type="PANTHER" id="PTHR42978">
    <property type="entry name" value="QUORUM-QUENCHING LACTONASE YTNP-RELATED-RELATED"/>
    <property type="match status" value="1"/>
</dbReference>
<evidence type="ECO:0000313" key="6">
    <source>
        <dbReference type="EMBL" id="PYH94847.1"/>
    </source>
</evidence>
<evidence type="ECO:0000256" key="4">
    <source>
        <dbReference type="ARBA" id="ARBA00022833"/>
    </source>
</evidence>
<dbReference type="InterPro" id="IPR001279">
    <property type="entry name" value="Metallo-B-lactamas"/>
</dbReference>
<reference evidence="6 7" key="1">
    <citation type="submission" date="2018-02" db="EMBL/GenBank/DDBJ databases">
        <title>The genomes of Aspergillus section Nigri reveals drivers in fungal speciation.</title>
        <authorList>
            <consortium name="DOE Joint Genome Institute"/>
            <person name="Vesth T.C."/>
            <person name="Nybo J."/>
            <person name="Theobald S."/>
            <person name="Brandl J."/>
            <person name="Frisvad J.C."/>
            <person name="Nielsen K.F."/>
            <person name="Lyhne E.K."/>
            <person name="Kogle M.E."/>
            <person name="Kuo A."/>
            <person name="Riley R."/>
            <person name="Clum A."/>
            <person name="Nolan M."/>
            <person name="Lipzen A."/>
            <person name="Salamov A."/>
            <person name="Henrissat B."/>
            <person name="Wiebenga A."/>
            <person name="De vries R.P."/>
            <person name="Grigoriev I.V."/>
            <person name="Mortensen U.H."/>
            <person name="Andersen M.R."/>
            <person name="Baker S.E."/>
        </authorList>
    </citation>
    <scope>NUCLEOTIDE SEQUENCE [LARGE SCALE GENOMIC DNA]</scope>
    <source>
        <strain evidence="6 7">CBS 707.79</strain>
    </source>
</reference>
<evidence type="ECO:0000313" key="7">
    <source>
        <dbReference type="Proteomes" id="UP000247810"/>
    </source>
</evidence>
<dbReference type="Proteomes" id="UP000247810">
    <property type="component" value="Unassembled WGS sequence"/>
</dbReference>
<sequence length="361" mass="39290">MGSKLSCPLSPPTFQVPASSSTVDVRVIDTNTRLYLKPGVFWEPVLRGFDGPHAPVYCFLVSHGNRHILFDLGVRTDWESHAPKIVKLVKATTVVTSGEKDVASLLDDDTSGLGIRSTDIEAIVWSHSDFDHVGDPSRFPATTELVVGPGVKNRAWPGYPSNSDGTVLDSDAAGRNVREINFEDTGLQVGGFKAFDYFGDGSFYLLDAPGHAPGHMCALARTTADPPSFVFMGADACHHAGVLRPSQYLPLPQSVSSQSLECYGGCPGKVLMQLAAWKSVDEPFFQVARGPLFWDHPTAMKTVAKMQKLDAAESLLIVLAHDNSLGGYLPLFPERVNDWKVQGVDEATRWAFCKELENVKT</sequence>
<keyword evidence="4" id="KW-0862">Zinc</keyword>
<dbReference type="PANTHER" id="PTHR42978:SF5">
    <property type="entry name" value="METALLO-BETA-LACTAMASE DOMAIN-CONTAINING PROTEIN"/>
    <property type="match status" value="1"/>
</dbReference>
<keyword evidence="2" id="KW-0479">Metal-binding</keyword>
<proteinExistence type="inferred from homology"/>
<evidence type="ECO:0000259" key="5">
    <source>
        <dbReference type="SMART" id="SM00849"/>
    </source>
</evidence>
<dbReference type="AlphaFoldDB" id="A0A319DL97"/>
<dbReference type="GO" id="GO:0016787">
    <property type="term" value="F:hydrolase activity"/>
    <property type="evidence" value="ECO:0007669"/>
    <property type="project" value="UniProtKB-KW"/>
</dbReference>
<dbReference type="EMBL" id="KZ825864">
    <property type="protein sequence ID" value="PYH94847.1"/>
    <property type="molecule type" value="Genomic_DNA"/>
</dbReference>
<keyword evidence="7" id="KW-1185">Reference proteome</keyword>
<dbReference type="CDD" id="cd07730">
    <property type="entry name" value="metallo-hydrolase-like_MBL-fold"/>
    <property type="match status" value="1"/>
</dbReference>
<dbReference type="SMART" id="SM00849">
    <property type="entry name" value="Lactamase_B"/>
    <property type="match status" value="1"/>
</dbReference>
<accession>A0A319DL97</accession>